<evidence type="ECO:0000259" key="2">
    <source>
        <dbReference type="Pfam" id="PF18803"/>
    </source>
</evidence>
<protein>
    <recommendedName>
        <fullName evidence="2">CxC2-like cysteine cluster KDZ transposase-associated domain-containing protein</fullName>
    </recommendedName>
</protein>
<sequence>MLIFDFQDDPMAVFRPKMDEVLDECFELDHLDEEAVCSTCVLERSALEKLYRCDQCGTFVECRECCLKRHAQSPLHSISEWTGKLWKRVTLFDMGLEVQLLHFGRVCARQAGYTDMVVLHTNGIHRVRTGWCGCPRARGGSHWQQCMRSGWYPSSWATPETVATFQCLRQFRLLNVVGNVNVRDYMTTLERTTNPWGVAWLPDRYKNFGYMVRQFLFLLRVKRSGVVHIRRPIANAERGSLAVKCWACPRPGVNLPEGWEDVQENIRYKYNLFLGLDANFRLENKLRRKAENKDYSVLGDGLGVFAPLYGKEGYEEHVKKYVSEQDVSQCASFAALMQRDTRFSRGLRATGVGGCSCTRHENVRQNGITDLHKGERQVKQTVQISFSKVIHRYSSMDYIWWCAIVGERVQRIMVSYDIGCQWKIHLFERLKEMPPFLQADEDTRPDVEVSLPVWHGKGHRGQCEPAETLRNKPGAAMTEGEGPERIWAVTNQKAYATREMQADTRHGALEDHFDRHNFEMNLRLVVLLVRKLKVALEEREKQNLSFKDVSDGVTADLRQAWMEDIRAWHALEKVPLKDKGMANPYESPWIDEDVSEKEIRQEMDKLEREEHEAVAQDANAKRVTTTASFLKLMLGIEKTQVRSMAAAKGQTVNRDVDKKMSEARKSIASRLPYARRLQARFMPLTVELMEQEEREANARARRNGTSRVPTPEEHIKLWLPSDIPHATRLSHPTILFVTEAGLRRINCSTELDTVRHLLYSRGHLISFRDRFVTGQDKGTRSRTLIEDVTDRLNAAVLRFNTSCSALISLTDEKSARPYRPLLKENLRTKEIIDYKGRAAERLNKVVNSRIRKRIRGHQTQPDEDDEPEDPAAVASTKAGEEVQDSRRTMNWIWTAKGAPDSDEDTFLYDAVRVEWCKAYARKQRWTEEVVVLKEEQRRVVESIRSEQREWEARRDATTGGRAAYAARQVLAREQLAVQFREAFEPKESGVGKKRRRVFGAQAGA</sequence>
<feature type="domain" description="CxC2-like cysteine cluster KDZ transposase-associated" evidence="2">
    <location>
        <begin position="92"/>
        <end position="195"/>
    </location>
</feature>
<dbReference type="Pfam" id="PF18803">
    <property type="entry name" value="CxC2"/>
    <property type="match status" value="1"/>
</dbReference>
<dbReference type="InterPro" id="IPR040521">
    <property type="entry name" value="KDZ"/>
</dbReference>
<keyword evidence="4" id="KW-1185">Reference proteome</keyword>
<evidence type="ECO:0000313" key="3">
    <source>
        <dbReference type="EMBL" id="KIY61244.1"/>
    </source>
</evidence>
<feature type="region of interest" description="Disordered" evidence="1">
    <location>
        <begin position="851"/>
        <end position="881"/>
    </location>
</feature>
<organism evidence="3 4">
    <name type="scientific">Cylindrobasidium torrendii FP15055 ss-10</name>
    <dbReference type="NCBI Taxonomy" id="1314674"/>
    <lineage>
        <taxon>Eukaryota</taxon>
        <taxon>Fungi</taxon>
        <taxon>Dikarya</taxon>
        <taxon>Basidiomycota</taxon>
        <taxon>Agaricomycotina</taxon>
        <taxon>Agaricomycetes</taxon>
        <taxon>Agaricomycetidae</taxon>
        <taxon>Agaricales</taxon>
        <taxon>Marasmiineae</taxon>
        <taxon>Physalacriaceae</taxon>
        <taxon>Cylindrobasidium</taxon>
    </lineage>
</organism>
<dbReference type="InterPro" id="IPR041457">
    <property type="entry name" value="CxC2_KDZ-assoc"/>
</dbReference>
<gene>
    <name evidence="3" type="ORF">CYLTODRAFT_405658</name>
</gene>
<dbReference type="AlphaFoldDB" id="A0A0D7ATT6"/>
<accession>A0A0D7ATT6</accession>
<reference evidence="3 4" key="1">
    <citation type="journal article" date="2015" name="Fungal Genet. Biol.">
        <title>Evolution of novel wood decay mechanisms in Agaricales revealed by the genome sequences of Fistulina hepatica and Cylindrobasidium torrendii.</title>
        <authorList>
            <person name="Floudas D."/>
            <person name="Held B.W."/>
            <person name="Riley R."/>
            <person name="Nagy L.G."/>
            <person name="Koehler G."/>
            <person name="Ransdell A.S."/>
            <person name="Younus H."/>
            <person name="Chow J."/>
            <person name="Chiniquy J."/>
            <person name="Lipzen A."/>
            <person name="Tritt A."/>
            <person name="Sun H."/>
            <person name="Haridas S."/>
            <person name="LaButti K."/>
            <person name="Ohm R.A."/>
            <person name="Kues U."/>
            <person name="Blanchette R.A."/>
            <person name="Grigoriev I.V."/>
            <person name="Minto R.E."/>
            <person name="Hibbett D.S."/>
        </authorList>
    </citation>
    <scope>NUCLEOTIDE SEQUENCE [LARGE SCALE GENOMIC DNA]</scope>
    <source>
        <strain evidence="3 4">FP15055 ss-10</strain>
    </source>
</reference>
<dbReference type="Proteomes" id="UP000054007">
    <property type="component" value="Unassembled WGS sequence"/>
</dbReference>
<name>A0A0D7ATT6_9AGAR</name>
<evidence type="ECO:0000313" key="4">
    <source>
        <dbReference type="Proteomes" id="UP000054007"/>
    </source>
</evidence>
<dbReference type="EMBL" id="KN880999">
    <property type="protein sequence ID" value="KIY61244.1"/>
    <property type="molecule type" value="Genomic_DNA"/>
</dbReference>
<evidence type="ECO:0000256" key="1">
    <source>
        <dbReference type="SAM" id="MobiDB-lite"/>
    </source>
</evidence>
<proteinExistence type="predicted"/>
<dbReference type="Pfam" id="PF18758">
    <property type="entry name" value="KDZ"/>
    <property type="match status" value="1"/>
</dbReference>
<dbReference type="OrthoDB" id="2804062at2759"/>